<proteinExistence type="predicted"/>
<protein>
    <submittedName>
        <fullName evidence="1">Uncharacterized protein</fullName>
    </submittedName>
</protein>
<organism evidence="1">
    <name type="scientific">viral metagenome</name>
    <dbReference type="NCBI Taxonomy" id="1070528"/>
    <lineage>
        <taxon>unclassified sequences</taxon>
        <taxon>metagenomes</taxon>
        <taxon>organismal metagenomes</taxon>
    </lineage>
</organism>
<name>A0A6M3IVB5_9ZZZZ</name>
<reference evidence="1" key="1">
    <citation type="submission" date="2020-03" db="EMBL/GenBank/DDBJ databases">
        <title>The deep terrestrial virosphere.</title>
        <authorList>
            <person name="Holmfeldt K."/>
            <person name="Nilsson E."/>
            <person name="Simone D."/>
            <person name="Lopez-Fernandez M."/>
            <person name="Wu X."/>
            <person name="de Brujin I."/>
            <person name="Lundin D."/>
            <person name="Andersson A."/>
            <person name="Bertilsson S."/>
            <person name="Dopson M."/>
        </authorList>
    </citation>
    <scope>NUCLEOTIDE SEQUENCE</scope>
    <source>
        <strain evidence="1">MM415B00899</strain>
    </source>
</reference>
<evidence type="ECO:0000313" key="1">
    <source>
        <dbReference type="EMBL" id="QJA61669.1"/>
    </source>
</evidence>
<dbReference type="EMBL" id="MT141449">
    <property type="protein sequence ID" value="QJA61669.1"/>
    <property type="molecule type" value="Genomic_DNA"/>
</dbReference>
<gene>
    <name evidence="1" type="ORF">MM415B00899_0001</name>
</gene>
<sequence length="278" mass="29381">MWATDNGANSTVTWYLYPAVNTDGSGTYAAATTGYVDVDAAMLTTGSIPSSYFAGAAAQGDVQNTGTLTVGKSYHIITTEADHFGAGVLADQYIIAAATTALDANNTVREHGTVRLSEAGTTVWTMLDSLKNIFSDAEGAATSEGAVVFQWTPGYAEASGTGTVGILGWNNSTSSGIYTTHGSDLKITDGTNTATVTKAWVANTTYTVVAYWSKTLDILNIGVLDAGSWTWGTEQAYDDAQPVGTNLVPFYGNEYPNHIGHVDFWNSAMTQSFFEGKY</sequence>
<dbReference type="AlphaFoldDB" id="A0A6M3IVB5"/>
<accession>A0A6M3IVB5</accession>